<keyword evidence="3 7" id="KW-1133">Transmembrane helix</keyword>
<comment type="similarity">
    <text evidence="7">Belongs to the transglycosylase MltG family.</text>
</comment>
<name>A0ABV8G7Y4_9ACTN</name>
<keyword evidence="4 7" id="KW-0472">Membrane</keyword>
<evidence type="ECO:0000256" key="8">
    <source>
        <dbReference type="SAM" id="MobiDB-lite"/>
    </source>
</evidence>
<evidence type="ECO:0000256" key="1">
    <source>
        <dbReference type="ARBA" id="ARBA00022475"/>
    </source>
</evidence>
<sequence>MNVENLLRETLADMADEQVPPPPARFLAHRPASRRGTALAAAVTVVALAMGGTIAVKTLSPEAGRPQAPVAARPEPQRMHQVTTDGGWRVTRLFDSLSRVTGQPADSFARAAEDGRALGLPPYAKGRLEGFAYPGTYRFADSATPAEILTGMVARFRETADELGLASRRAPRDVVIIASLVQAESPTEADMPKVARVIHNRLARGLQLKLDSPLLYGLGRNGGSITSEDTMRRSPYNTYRHRGLPPGPISNPGEAALKAALHPAEGSWLYFVLTDQKTGTLGFATSDKEYSELIRRVARTRLSG</sequence>
<evidence type="ECO:0000256" key="4">
    <source>
        <dbReference type="ARBA" id="ARBA00023136"/>
    </source>
</evidence>
<evidence type="ECO:0000313" key="9">
    <source>
        <dbReference type="EMBL" id="MFC4008726.1"/>
    </source>
</evidence>
<keyword evidence="5 7" id="KW-0456">Lyase</keyword>
<keyword evidence="10" id="KW-1185">Reference proteome</keyword>
<feature type="region of interest" description="Disordered" evidence="8">
    <location>
        <begin position="1"/>
        <end position="30"/>
    </location>
</feature>
<keyword evidence="6 7" id="KW-0961">Cell wall biogenesis/degradation</keyword>
<dbReference type="PANTHER" id="PTHR30518:SF2">
    <property type="entry name" value="ENDOLYTIC MUREIN TRANSGLYCOSYLASE"/>
    <property type="match status" value="1"/>
</dbReference>
<dbReference type="RefSeq" id="WP_379528793.1">
    <property type="nucleotide sequence ID" value="NZ_JBHSBI010000007.1"/>
</dbReference>
<comment type="catalytic activity">
    <reaction evidence="7">
        <text>a peptidoglycan chain = a peptidoglycan chain with N-acetyl-1,6-anhydromuramyl-[peptide] at the reducing end + a peptidoglycan chain with N-acetylglucosamine at the non-reducing end.</text>
        <dbReference type="EC" id="4.2.2.29"/>
    </reaction>
</comment>
<keyword evidence="1 7" id="KW-1003">Cell membrane</keyword>
<organism evidence="9 10">
    <name type="scientific">Nonomuraea purpurea</name>
    <dbReference type="NCBI Taxonomy" id="1849276"/>
    <lineage>
        <taxon>Bacteria</taxon>
        <taxon>Bacillati</taxon>
        <taxon>Actinomycetota</taxon>
        <taxon>Actinomycetes</taxon>
        <taxon>Streptosporangiales</taxon>
        <taxon>Streptosporangiaceae</taxon>
        <taxon>Nonomuraea</taxon>
    </lineage>
</organism>
<reference evidence="10" key="1">
    <citation type="journal article" date="2019" name="Int. J. Syst. Evol. Microbiol.">
        <title>The Global Catalogue of Microorganisms (GCM) 10K type strain sequencing project: providing services to taxonomists for standard genome sequencing and annotation.</title>
        <authorList>
            <consortium name="The Broad Institute Genomics Platform"/>
            <consortium name="The Broad Institute Genome Sequencing Center for Infectious Disease"/>
            <person name="Wu L."/>
            <person name="Ma J."/>
        </authorList>
    </citation>
    <scope>NUCLEOTIDE SEQUENCE [LARGE SCALE GENOMIC DNA]</scope>
    <source>
        <strain evidence="10">TBRC 1276</strain>
    </source>
</reference>
<evidence type="ECO:0000256" key="2">
    <source>
        <dbReference type="ARBA" id="ARBA00022692"/>
    </source>
</evidence>
<evidence type="ECO:0000313" key="10">
    <source>
        <dbReference type="Proteomes" id="UP001595851"/>
    </source>
</evidence>
<gene>
    <name evidence="7 9" type="primary">mltG</name>
    <name evidence="9" type="ORF">ACFOY2_15955</name>
</gene>
<dbReference type="PANTHER" id="PTHR30518">
    <property type="entry name" value="ENDOLYTIC MUREIN TRANSGLYCOSYLASE"/>
    <property type="match status" value="1"/>
</dbReference>
<comment type="function">
    <text evidence="7">Functions as a peptidoglycan terminase that cleaves nascent peptidoglycan strands endolytically to terminate their elongation.</text>
</comment>
<dbReference type="HAMAP" id="MF_02065">
    <property type="entry name" value="MltG"/>
    <property type="match status" value="1"/>
</dbReference>
<protein>
    <recommendedName>
        <fullName evidence="7">Endolytic murein transglycosylase</fullName>
        <ecNumber evidence="7">4.2.2.29</ecNumber>
    </recommendedName>
    <alternativeName>
        <fullName evidence="7">Peptidoglycan lytic transglycosylase</fullName>
    </alternativeName>
    <alternativeName>
        <fullName evidence="7">Peptidoglycan polymerization terminase</fullName>
    </alternativeName>
</protein>
<evidence type="ECO:0000256" key="6">
    <source>
        <dbReference type="ARBA" id="ARBA00023316"/>
    </source>
</evidence>
<dbReference type="EC" id="4.2.2.29" evidence="7"/>
<comment type="caution">
    <text evidence="9">The sequence shown here is derived from an EMBL/GenBank/DDBJ whole genome shotgun (WGS) entry which is preliminary data.</text>
</comment>
<feature type="site" description="Important for catalytic activity" evidence="7">
    <location>
        <position position="184"/>
    </location>
</feature>
<dbReference type="Proteomes" id="UP001595851">
    <property type="component" value="Unassembled WGS sequence"/>
</dbReference>
<dbReference type="Pfam" id="PF02618">
    <property type="entry name" value="YceG"/>
    <property type="match status" value="1"/>
</dbReference>
<dbReference type="NCBIfam" id="TIGR00247">
    <property type="entry name" value="endolytic transglycosylase MltG"/>
    <property type="match status" value="1"/>
</dbReference>
<dbReference type="InterPro" id="IPR003770">
    <property type="entry name" value="MLTG-like"/>
</dbReference>
<accession>A0ABV8G7Y4</accession>
<evidence type="ECO:0000256" key="5">
    <source>
        <dbReference type="ARBA" id="ARBA00023239"/>
    </source>
</evidence>
<evidence type="ECO:0000256" key="3">
    <source>
        <dbReference type="ARBA" id="ARBA00022989"/>
    </source>
</evidence>
<proteinExistence type="inferred from homology"/>
<dbReference type="EMBL" id="JBHSBI010000007">
    <property type="protein sequence ID" value="MFC4008726.1"/>
    <property type="molecule type" value="Genomic_DNA"/>
</dbReference>
<feature type="compositionally biased region" description="Basic and acidic residues" evidence="8">
    <location>
        <begin position="1"/>
        <end position="11"/>
    </location>
</feature>
<evidence type="ECO:0000256" key="7">
    <source>
        <dbReference type="HAMAP-Rule" id="MF_02065"/>
    </source>
</evidence>
<keyword evidence="2 7" id="KW-0812">Transmembrane</keyword>